<keyword evidence="5" id="KW-1185">Reference proteome</keyword>
<dbReference type="EnsemblMetazoa" id="PHUM502750-RA">
    <property type="protein sequence ID" value="PHUM502750-PA"/>
    <property type="gene ID" value="PHUM502750"/>
</dbReference>
<sequence length="563" mass="63021">MHLHSDLLNYHRIEEKDELYGSNGKNLVLEYFLPINLPNYIELERKREKRDVEGSGDDEGGVVFYDTSAGGNGGVGGGDFEIKNNEWNNTIDSISSEVVNKTANNNVTDFEGSGEIGDVRDNNDNIETSNIPLINDSEIIITTTEEEEEGKHDLETSTIVDDGFVKSNESMNKTEEEITEETKEVDVTTTTETSSTLPSKVDEEDEVKTEKENETSTVLPLEFGEKTESETYTPEPDKETTTTMSTITEIYVSRDHHSQVFAIPDIPQTENDTTESTTSEGTTEKTLEVTVLPHAETTFAVKEEPVPITTTTTTMKTETETEIPTATEIPYIETKFAHNTIEATPGNVLHKKNLTPGVDPLLVITNTGAIESDDGNSENSQDSRKLGAYIVIGLILLSFSTLVGYITFKKLKNRKRKSFENHKETNDTEKALLSLNDYKDNSELEENHLKNNEITPIVVKSQNQRNKFEKNTNFSSPKNLNMITNEKNVEKDNVLKSTTDNLTQVIIEDTLKDVDNNEENKNSFFDPEKVIVKTRIVEDSIPKKPILINRSSSGYIPIPQDNV</sequence>
<evidence type="ECO:0000256" key="1">
    <source>
        <dbReference type="SAM" id="MobiDB-lite"/>
    </source>
</evidence>
<evidence type="ECO:0000313" key="3">
    <source>
        <dbReference type="EMBL" id="EEB18129.1"/>
    </source>
</evidence>
<proteinExistence type="predicted"/>
<keyword evidence="2" id="KW-1133">Transmembrane helix</keyword>
<keyword evidence="2" id="KW-0812">Transmembrane</keyword>
<dbReference type="InParanoid" id="E0VXM3"/>
<reference evidence="4" key="3">
    <citation type="submission" date="2020-05" db="UniProtKB">
        <authorList>
            <consortium name="EnsemblMetazoa"/>
        </authorList>
    </citation>
    <scope>IDENTIFICATION</scope>
    <source>
        <strain evidence="4">USDA</strain>
    </source>
</reference>
<dbReference type="GeneID" id="8231561"/>
<dbReference type="EMBL" id="AAZO01006107">
    <property type="status" value="NOT_ANNOTATED_CDS"/>
    <property type="molecule type" value="Genomic_DNA"/>
</dbReference>
<name>E0VXM3_PEDHC</name>
<dbReference type="HOGENOM" id="CLU_484236_0_0_1"/>
<dbReference type="STRING" id="121224.E0VXM3"/>
<accession>E0VXM3</accession>
<dbReference type="Proteomes" id="UP000009046">
    <property type="component" value="Unassembled WGS sequence"/>
</dbReference>
<evidence type="ECO:0000313" key="5">
    <source>
        <dbReference type="Proteomes" id="UP000009046"/>
    </source>
</evidence>
<evidence type="ECO:0000313" key="4">
    <source>
        <dbReference type="EnsemblMetazoa" id="PHUM502750-PA"/>
    </source>
</evidence>
<dbReference type="VEuPathDB" id="VectorBase:PHUM502750"/>
<gene>
    <name evidence="4" type="primary">8231561</name>
    <name evidence="3" type="ORF">Phum_PHUM502750</name>
</gene>
<feature type="compositionally biased region" description="Low complexity" evidence="1">
    <location>
        <begin position="187"/>
        <end position="196"/>
    </location>
</feature>
<keyword evidence="2" id="KW-0472">Membrane</keyword>
<feature type="transmembrane region" description="Helical" evidence="2">
    <location>
        <begin position="386"/>
        <end position="408"/>
    </location>
</feature>
<reference evidence="3" key="1">
    <citation type="submission" date="2007-04" db="EMBL/GenBank/DDBJ databases">
        <title>Annotation of Pediculus humanus corporis strain USDA.</title>
        <authorList>
            <person name="Kirkness E."/>
            <person name="Hannick L."/>
            <person name="Hass B."/>
            <person name="Bruggner R."/>
            <person name="Lawson D."/>
            <person name="Bidwell S."/>
            <person name="Joardar V."/>
            <person name="Caler E."/>
            <person name="Walenz B."/>
            <person name="Inman J."/>
            <person name="Schobel S."/>
            <person name="Galinsky K."/>
            <person name="Amedeo P."/>
            <person name="Strausberg R."/>
        </authorList>
    </citation>
    <scope>NUCLEOTIDE SEQUENCE</scope>
    <source>
        <strain evidence="3">USDA</strain>
    </source>
</reference>
<protein>
    <submittedName>
        <fullName evidence="3 4">Uncharacterized protein</fullName>
    </submittedName>
</protein>
<dbReference type="KEGG" id="phu:Phum_PHUM502750"/>
<evidence type="ECO:0000256" key="2">
    <source>
        <dbReference type="SAM" id="Phobius"/>
    </source>
</evidence>
<organism>
    <name type="scientific">Pediculus humanus subsp. corporis</name>
    <name type="common">Body louse</name>
    <dbReference type="NCBI Taxonomy" id="121224"/>
    <lineage>
        <taxon>Eukaryota</taxon>
        <taxon>Metazoa</taxon>
        <taxon>Ecdysozoa</taxon>
        <taxon>Arthropoda</taxon>
        <taxon>Hexapoda</taxon>
        <taxon>Insecta</taxon>
        <taxon>Pterygota</taxon>
        <taxon>Neoptera</taxon>
        <taxon>Paraneoptera</taxon>
        <taxon>Psocodea</taxon>
        <taxon>Troctomorpha</taxon>
        <taxon>Phthiraptera</taxon>
        <taxon>Anoplura</taxon>
        <taxon>Pediculidae</taxon>
        <taxon>Pediculus</taxon>
    </lineage>
</organism>
<reference evidence="3" key="2">
    <citation type="submission" date="2007-04" db="EMBL/GenBank/DDBJ databases">
        <title>The genome of the human body louse.</title>
        <authorList>
            <consortium name="The Human Body Louse Genome Consortium"/>
            <person name="Kirkness E."/>
            <person name="Walenz B."/>
            <person name="Hass B."/>
            <person name="Bruggner R."/>
            <person name="Strausberg R."/>
        </authorList>
    </citation>
    <scope>NUCLEOTIDE SEQUENCE</scope>
    <source>
        <strain evidence="3">USDA</strain>
    </source>
</reference>
<feature type="region of interest" description="Disordered" evidence="1">
    <location>
        <begin position="172"/>
        <end position="216"/>
    </location>
</feature>
<dbReference type="AlphaFoldDB" id="E0VXM3"/>
<dbReference type="CTD" id="8231561"/>
<dbReference type="EMBL" id="DS235833">
    <property type="protein sequence ID" value="EEB18129.1"/>
    <property type="molecule type" value="Genomic_DNA"/>
</dbReference>
<dbReference type="RefSeq" id="XP_002430867.1">
    <property type="nucleotide sequence ID" value="XM_002430822.1"/>
</dbReference>
<feature type="compositionally biased region" description="Basic and acidic residues" evidence="1">
    <location>
        <begin position="172"/>
        <end position="186"/>
    </location>
</feature>